<dbReference type="Proteomes" id="UP000316092">
    <property type="component" value="Unassembled WGS sequence"/>
</dbReference>
<dbReference type="EMBL" id="VKDB01000001">
    <property type="protein sequence ID" value="TSA87872.1"/>
    <property type="molecule type" value="Genomic_DNA"/>
</dbReference>
<name>A0A553V5Y2_9DEIO</name>
<dbReference type="AlphaFoldDB" id="A0A553V5Y2"/>
<comment type="caution">
    <text evidence="1">The sequence shown here is derived from an EMBL/GenBank/DDBJ whole genome shotgun (WGS) entry which is preliminary data.</text>
</comment>
<dbReference type="RefSeq" id="WP_143719069.1">
    <property type="nucleotide sequence ID" value="NZ_VKDB01000001.1"/>
</dbReference>
<accession>A0A553V5Y2</accession>
<keyword evidence="2" id="KW-1185">Reference proteome</keyword>
<dbReference type="OrthoDB" id="71818at2"/>
<sequence>MQPGVYDLRSLLKSYAASQDEQEYPEMREYHARFYDALCKTLGTSVVEIITIPNQITVVTDKVDSRKQILYRHFRSTVRSYLALTTPYSGYLEAGLLHKTIEELGDQGQKIQDIEKILMEHASALTKCHLDSMEAMFTVLYGVIERQVTRDELLSYGFDPQQRPDIDY</sequence>
<organism evidence="1 2">
    <name type="scientific">Deinococcus detaillensis</name>
    <dbReference type="NCBI Taxonomy" id="2592048"/>
    <lineage>
        <taxon>Bacteria</taxon>
        <taxon>Thermotogati</taxon>
        <taxon>Deinococcota</taxon>
        <taxon>Deinococci</taxon>
        <taxon>Deinococcales</taxon>
        <taxon>Deinococcaceae</taxon>
        <taxon>Deinococcus</taxon>
    </lineage>
</organism>
<reference evidence="1 2" key="1">
    <citation type="submission" date="2019-07" db="EMBL/GenBank/DDBJ databases">
        <title>Deinococcus detaillus sp. nov., isolated from humus soil in Antarctica.</title>
        <authorList>
            <person name="Zhang K."/>
        </authorList>
    </citation>
    <scope>NUCLEOTIDE SEQUENCE [LARGE SCALE GENOMIC DNA]</scope>
    <source>
        <strain evidence="1 2">H1</strain>
    </source>
</reference>
<evidence type="ECO:0000313" key="1">
    <source>
        <dbReference type="EMBL" id="TSA87872.1"/>
    </source>
</evidence>
<proteinExistence type="predicted"/>
<gene>
    <name evidence="1" type="ORF">FNU79_01080</name>
</gene>
<protein>
    <submittedName>
        <fullName evidence="1">Uncharacterized protein</fullName>
    </submittedName>
</protein>
<evidence type="ECO:0000313" key="2">
    <source>
        <dbReference type="Proteomes" id="UP000316092"/>
    </source>
</evidence>